<feature type="compositionally biased region" description="Basic residues" evidence="1">
    <location>
        <begin position="69"/>
        <end position="78"/>
    </location>
</feature>
<evidence type="ECO:0000256" key="1">
    <source>
        <dbReference type="SAM" id="MobiDB-lite"/>
    </source>
</evidence>
<dbReference type="Proteomes" id="UP000663882">
    <property type="component" value="Unassembled WGS sequence"/>
</dbReference>
<accession>A0A814XPE0</accession>
<sequence>MEAARNLRFSPIERGDRGTSFSNIRIKLSDVFQQQQQQLGLPRTRRTSNELTVRDNVTTGNIQQPTAITKKHRRKSKDRHLEHL</sequence>
<protein>
    <submittedName>
        <fullName evidence="2">Uncharacterized protein</fullName>
    </submittedName>
</protein>
<dbReference type="AlphaFoldDB" id="A0A814XPE0"/>
<gene>
    <name evidence="2" type="ORF">RFH988_LOCUS25358</name>
</gene>
<name>A0A814XPE0_9BILA</name>
<reference evidence="2" key="1">
    <citation type="submission" date="2021-02" db="EMBL/GenBank/DDBJ databases">
        <authorList>
            <person name="Nowell W R."/>
        </authorList>
    </citation>
    <scope>NUCLEOTIDE SEQUENCE</scope>
</reference>
<comment type="caution">
    <text evidence="2">The sequence shown here is derived from an EMBL/GenBank/DDBJ whole genome shotgun (WGS) entry which is preliminary data.</text>
</comment>
<feature type="region of interest" description="Disordered" evidence="1">
    <location>
        <begin position="56"/>
        <end position="84"/>
    </location>
</feature>
<evidence type="ECO:0000313" key="3">
    <source>
        <dbReference type="Proteomes" id="UP000663882"/>
    </source>
</evidence>
<feature type="compositionally biased region" description="Polar residues" evidence="1">
    <location>
        <begin position="56"/>
        <end position="67"/>
    </location>
</feature>
<evidence type="ECO:0000313" key="2">
    <source>
        <dbReference type="EMBL" id="CAF1215551.1"/>
    </source>
</evidence>
<organism evidence="2 3">
    <name type="scientific">Rotaria sordida</name>
    <dbReference type="NCBI Taxonomy" id="392033"/>
    <lineage>
        <taxon>Eukaryota</taxon>
        <taxon>Metazoa</taxon>
        <taxon>Spiralia</taxon>
        <taxon>Gnathifera</taxon>
        <taxon>Rotifera</taxon>
        <taxon>Eurotatoria</taxon>
        <taxon>Bdelloidea</taxon>
        <taxon>Philodinida</taxon>
        <taxon>Philodinidae</taxon>
        <taxon>Rotaria</taxon>
    </lineage>
</organism>
<dbReference type="EMBL" id="CAJNOO010001924">
    <property type="protein sequence ID" value="CAF1215551.1"/>
    <property type="molecule type" value="Genomic_DNA"/>
</dbReference>
<proteinExistence type="predicted"/>